<protein>
    <submittedName>
        <fullName evidence="1">Uncharacterized protein</fullName>
    </submittedName>
</protein>
<sequence>MVAVADQLPLPTQVSKTDKSVVLDPRSQERAVIIKNNSGDWGICVGRWTGLRKSILVIPGQRGQHGRRRAHDSPGTLKVSFYKMSTRRWTHFFLGYLAEDYNFRMESVQADLYRGFIEVNTDQNEVAENLALVFSVSLLHVLCIPRPTNWKVGECIVPRTQSLSRAIDTIPSDNMSLILACGLHLNTPSNHYIQNQYGTYACLVCGGAGKNLVVANDLDVARELDIDSAQDGNDCCFCVNASGDFLGDWSVNAGGCGGCHGGGIGGLGGGGFGIGGGGAGDCVDG</sequence>
<evidence type="ECO:0000313" key="2">
    <source>
        <dbReference type="Proteomes" id="UP001195483"/>
    </source>
</evidence>
<accession>A0AAE0VR37</accession>
<dbReference type="EMBL" id="JAEAOA010002240">
    <property type="protein sequence ID" value="KAK3585930.1"/>
    <property type="molecule type" value="Genomic_DNA"/>
</dbReference>
<reference evidence="1" key="1">
    <citation type="journal article" date="2021" name="Genome Biol. Evol.">
        <title>A High-Quality Reference Genome for a Parasitic Bivalve with Doubly Uniparental Inheritance (Bivalvia: Unionida).</title>
        <authorList>
            <person name="Smith C.H."/>
        </authorList>
    </citation>
    <scope>NUCLEOTIDE SEQUENCE</scope>
    <source>
        <strain evidence="1">CHS0354</strain>
    </source>
</reference>
<organism evidence="1 2">
    <name type="scientific">Potamilus streckersoni</name>
    <dbReference type="NCBI Taxonomy" id="2493646"/>
    <lineage>
        <taxon>Eukaryota</taxon>
        <taxon>Metazoa</taxon>
        <taxon>Spiralia</taxon>
        <taxon>Lophotrochozoa</taxon>
        <taxon>Mollusca</taxon>
        <taxon>Bivalvia</taxon>
        <taxon>Autobranchia</taxon>
        <taxon>Heteroconchia</taxon>
        <taxon>Palaeoheterodonta</taxon>
        <taxon>Unionida</taxon>
        <taxon>Unionoidea</taxon>
        <taxon>Unionidae</taxon>
        <taxon>Ambleminae</taxon>
        <taxon>Lampsilini</taxon>
        <taxon>Potamilus</taxon>
    </lineage>
</organism>
<reference evidence="1" key="2">
    <citation type="journal article" date="2021" name="Genome Biol. Evol.">
        <title>Developing a high-quality reference genome for a parasitic bivalve with doubly uniparental inheritance (Bivalvia: Unionida).</title>
        <authorList>
            <person name="Smith C.H."/>
        </authorList>
    </citation>
    <scope>NUCLEOTIDE SEQUENCE</scope>
    <source>
        <strain evidence="1">CHS0354</strain>
        <tissue evidence="1">Mantle</tissue>
    </source>
</reference>
<proteinExistence type="predicted"/>
<keyword evidence="2" id="KW-1185">Reference proteome</keyword>
<evidence type="ECO:0000313" key="1">
    <source>
        <dbReference type="EMBL" id="KAK3585930.1"/>
    </source>
</evidence>
<dbReference type="AlphaFoldDB" id="A0AAE0VR37"/>
<dbReference type="Proteomes" id="UP001195483">
    <property type="component" value="Unassembled WGS sequence"/>
</dbReference>
<comment type="caution">
    <text evidence="1">The sequence shown here is derived from an EMBL/GenBank/DDBJ whole genome shotgun (WGS) entry which is preliminary data.</text>
</comment>
<reference evidence="1" key="3">
    <citation type="submission" date="2023-05" db="EMBL/GenBank/DDBJ databases">
        <authorList>
            <person name="Smith C.H."/>
        </authorList>
    </citation>
    <scope>NUCLEOTIDE SEQUENCE</scope>
    <source>
        <strain evidence="1">CHS0354</strain>
        <tissue evidence="1">Mantle</tissue>
    </source>
</reference>
<name>A0AAE0VR37_9BIVA</name>
<gene>
    <name evidence="1" type="ORF">CHS0354_038470</name>
</gene>